<evidence type="ECO:0000256" key="6">
    <source>
        <dbReference type="ARBA" id="ARBA00022771"/>
    </source>
</evidence>
<dbReference type="SUPFAM" id="SSF57667">
    <property type="entry name" value="beta-beta-alpha zinc fingers"/>
    <property type="match status" value="1"/>
</dbReference>
<dbReference type="InterPro" id="IPR050331">
    <property type="entry name" value="Zinc_finger"/>
</dbReference>
<evidence type="ECO:0000256" key="9">
    <source>
        <dbReference type="ARBA" id="ARBA00023125"/>
    </source>
</evidence>
<feature type="domain" description="KRAB" evidence="15">
    <location>
        <begin position="11"/>
        <end position="82"/>
    </location>
</feature>
<dbReference type="SMART" id="SM00355">
    <property type="entry name" value="ZnF_C2H2"/>
    <property type="match status" value="2"/>
</dbReference>
<dbReference type="InterPro" id="IPR001909">
    <property type="entry name" value="KRAB"/>
</dbReference>
<dbReference type="AlphaFoldDB" id="F6WC97"/>
<keyword evidence="11" id="KW-0539">Nucleus</keyword>
<evidence type="ECO:0000256" key="7">
    <source>
        <dbReference type="ARBA" id="ARBA00022833"/>
    </source>
</evidence>
<dbReference type="Ensembl" id="ENSXETT00000014726">
    <property type="protein sequence ID" value="ENSXETP00000014726"/>
    <property type="gene ID" value="ENSXETG00000006742"/>
</dbReference>
<dbReference type="Gene3D" id="3.30.160.60">
    <property type="entry name" value="Classic Zinc Finger"/>
    <property type="match status" value="2"/>
</dbReference>
<sequence>MAGNAFPKVCVTFRNLAACIATEDLAALTERDINMYKDAMQEIHKTLLSMGHRILNPEILMFTEETENCQATKKQKLNACIHKLDSTIQAPDIMLLVEHEKTVGVLHHQKNKERGNVMSMVLSTKEEQEQGSPTHSTLESTNIQETDNPAISIFPLPVKKEEEEMYPVSACPWRRAFTEKDASPASSQMTREEEKSAPKNSAKRPSTISNRRTKNNVSFKRTLNLIHETKPSFKCTYCNERFEKPHSLKDHENIHFDEKPYKCTQCCKSYKSNAQLMVHQWNHR</sequence>
<keyword evidence="5" id="KW-0677">Repeat</keyword>
<dbReference type="Xenbase" id="XB-GENE-5729192">
    <property type="gene designation" value="XB5729191"/>
</dbReference>
<evidence type="ECO:0000259" key="14">
    <source>
        <dbReference type="PROSITE" id="PS50157"/>
    </source>
</evidence>
<feature type="region of interest" description="Disordered" evidence="13">
    <location>
        <begin position="124"/>
        <end position="148"/>
    </location>
</feature>
<gene>
    <name evidence="16" type="primary">LOC100135120</name>
    <name evidence="17" type="synonym">XB5729191 [provisional]</name>
</gene>
<evidence type="ECO:0000256" key="3">
    <source>
        <dbReference type="ARBA" id="ARBA00006991"/>
    </source>
</evidence>
<keyword evidence="10" id="KW-0804">Transcription</keyword>
<organism evidence="17">
    <name type="scientific">Xenopus tropicalis</name>
    <name type="common">Western clawed frog</name>
    <name type="synonym">Silurana tropicalis</name>
    <dbReference type="NCBI Taxonomy" id="8364"/>
    <lineage>
        <taxon>Eukaryota</taxon>
        <taxon>Metazoa</taxon>
        <taxon>Chordata</taxon>
        <taxon>Craniata</taxon>
        <taxon>Vertebrata</taxon>
        <taxon>Euteleostomi</taxon>
        <taxon>Amphibia</taxon>
        <taxon>Batrachia</taxon>
        <taxon>Anura</taxon>
        <taxon>Pipoidea</taxon>
        <taxon>Pipidae</taxon>
        <taxon>Xenopodinae</taxon>
        <taxon>Xenopus</taxon>
        <taxon>Silurana</taxon>
    </lineage>
</organism>
<reference evidence="17" key="3">
    <citation type="submission" date="2011-06" db="UniProtKB">
        <authorList>
            <consortium name="Ensembl"/>
        </authorList>
    </citation>
    <scope>IDENTIFICATION</scope>
</reference>
<evidence type="ECO:0000313" key="16">
    <source>
        <dbReference type="EMBL" id="AAI70993.1"/>
    </source>
</evidence>
<keyword evidence="4" id="KW-0479">Metal-binding</keyword>
<dbReference type="GO" id="GO:0005634">
    <property type="term" value="C:nucleus"/>
    <property type="evidence" value="ECO:0007669"/>
    <property type="project" value="UniProtKB-SubCell"/>
</dbReference>
<feature type="domain" description="C2H2-type" evidence="14">
    <location>
        <begin position="233"/>
        <end position="260"/>
    </location>
</feature>
<name>F6WC97_XENTR</name>
<dbReference type="PROSITE" id="PS00028">
    <property type="entry name" value="ZINC_FINGER_C2H2_1"/>
    <property type="match status" value="2"/>
</dbReference>
<accession>A9JS99</accession>
<dbReference type="PROSITE" id="PS50157">
    <property type="entry name" value="ZINC_FINGER_C2H2_2"/>
    <property type="match status" value="2"/>
</dbReference>
<feature type="domain" description="C2H2-type" evidence="14">
    <location>
        <begin position="261"/>
        <end position="284"/>
    </location>
</feature>
<comment type="subcellular location">
    <subcellularLocation>
        <location evidence="2">Nucleus</location>
    </subcellularLocation>
</comment>
<feature type="compositionally biased region" description="Polar residues" evidence="13">
    <location>
        <begin position="203"/>
        <end position="215"/>
    </location>
</feature>
<accession>F6WC97</accession>
<evidence type="ECO:0000256" key="10">
    <source>
        <dbReference type="ARBA" id="ARBA00023163"/>
    </source>
</evidence>
<dbReference type="FunFam" id="3.30.160.60:FF:000100">
    <property type="entry name" value="Zinc finger 45-like"/>
    <property type="match status" value="1"/>
</dbReference>
<feature type="region of interest" description="Disordered" evidence="13">
    <location>
        <begin position="177"/>
        <end position="215"/>
    </location>
</feature>
<dbReference type="GeneTree" id="ENSGT00870000136508"/>
<evidence type="ECO:0000256" key="12">
    <source>
        <dbReference type="PROSITE-ProRule" id="PRU00042"/>
    </source>
</evidence>
<dbReference type="InterPro" id="IPR036051">
    <property type="entry name" value="KRAB_dom_sf"/>
</dbReference>
<comment type="function">
    <text evidence="1">May be involved in transcriptional regulation.</text>
</comment>
<feature type="compositionally biased region" description="Polar residues" evidence="13">
    <location>
        <begin position="130"/>
        <end position="148"/>
    </location>
</feature>
<dbReference type="PANTHER" id="PTHR16515:SF49">
    <property type="entry name" value="GASTRULA ZINC FINGER PROTEIN XLCGF49.1-LIKE-RELATED"/>
    <property type="match status" value="1"/>
</dbReference>
<dbReference type="InterPro" id="IPR013087">
    <property type="entry name" value="Znf_C2H2_type"/>
</dbReference>
<keyword evidence="9" id="KW-0238">DNA-binding</keyword>
<accession>B7ZTU0</accession>
<dbReference type="PROSITE" id="PS50805">
    <property type="entry name" value="KRAB"/>
    <property type="match status" value="1"/>
</dbReference>
<keyword evidence="6 12" id="KW-0863">Zinc-finger</keyword>
<dbReference type="InterPro" id="IPR036236">
    <property type="entry name" value="Znf_C2H2_sf"/>
</dbReference>
<dbReference type="GO" id="GO:0008270">
    <property type="term" value="F:zinc ion binding"/>
    <property type="evidence" value="ECO:0007669"/>
    <property type="project" value="UniProtKB-KW"/>
</dbReference>
<dbReference type="Pfam" id="PF00096">
    <property type="entry name" value="zf-C2H2"/>
    <property type="match status" value="1"/>
</dbReference>
<protein>
    <submittedName>
        <fullName evidence="17">Uncharacterized XB5729191</fullName>
    </submittedName>
</protein>
<evidence type="ECO:0000259" key="15">
    <source>
        <dbReference type="PROSITE" id="PS50805"/>
    </source>
</evidence>
<reference evidence="16" key="1">
    <citation type="submission" date="2008-11" db="EMBL/GenBank/DDBJ databases">
        <authorList>
            <consortium name="NIH - Xenopus Gene Collection (XGC) project"/>
        </authorList>
    </citation>
    <scope>NUCLEOTIDE SEQUENCE [LARGE SCALE MRNA]</scope>
    <source>
        <tissue evidence="16">Neurula</tissue>
    </source>
</reference>
<dbReference type="Bgee" id="ENSXETG00000006742">
    <property type="expression patterns" value="Expressed in egg cell and 22 other cell types or tissues"/>
</dbReference>
<dbReference type="EMBL" id="BC170993">
    <property type="protein sequence ID" value="AAI70993.1"/>
    <property type="molecule type" value="mRNA"/>
</dbReference>
<dbReference type="SUPFAM" id="SSF109640">
    <property type="entry name" value="KRAB domain (Kruppel-associated box)"/>
    <property type="match status" value="1"/>
</dbReference>
<comment type="similarity">
    <text evidence="3">Belongs to the krueppel C2H2-type zinc-finger protein family.</text>
</comment>
<proteinExistence type="evidence at transcript level"/>
<evidence type="ECO:0000256" key="11">
    <source>
        <dbReference type="ARBA" id="ARBA00023242"/>
    </source>
</evidence>
<keyword evidence="7" id="KW-0862">Zinc</keyword>
<dbReference type="ExpressionAtlas" id="F6WC97">
    <property type="expression patterns" value="baseline"/>
</dbReference>
<dbReference type="GO" id="GO:0003677">
    <property type="term" value="F:DNA binding"/>
    <property type="evidence" value="ECO:0007669"/>
    <property type="project" value="UniProtKB-KW"/>
</dbReference>
<evidence type="ECO:0000256" key="2">
    <source>
        <dbReference type="ARBA" id="ARBA00004123"/>
    </source>
</evidence>
<keyword evidence="8" id="KW-0805">Transcription regulation</keyword>
<evidence type="ECO:0000256" key="5">
    <source>
        <dbReference type="ARBA" id="ARBA00022737"/>
    </source>
</evidence>
<reference evidence="17" key="2">
    <citation type="journal article" date="2010" name="Science">
        <title>The genome of the Western clawed frog Xenopus tropicalis.</title>
        <authorList>
            <person name="Hellsten U."/>
            <person name="Harland R.M."/>
            <person name="Gilchrist M.J."/>
            <person name="Hendrix D."/>
            <person name="Jurka J."/>
            <person name="Kapitonov V."/>
            <person name="Ovcharenko I."/>
            <person name="Putnam N.H."/>
            <person name="Shu S."/>
            <person name="Taher L."/>
            <person name="Blitz I.L."/>
            <person name="Blumberg B."/>
            <person name="Dichmann D.S."/>
            <person name="Dubchak I."/>
            <person name="Amaya E."/>
            <person name="Detter J.C."/>
            <person name="Fletcher R."/>
            <person name="Gerhard D.S."/>
            <person name="Goodstein D."/>
            <person name="Graves T."/>
            <person name="Grigoriev I.V."/>
            <person name="Grimwood J."/>
            <person name="Kawashima T."/>
            <person name="Lindquist E."/>
            <person name="Lucas S.M."/>
            <person name="Mead P.E."/>
            <person name="Mitros T."/>
            <person name="Ogino H."/>
            <person name="Ohta Y."/>
            <person name="Poliakov A.V."/>
            <person name="Pollet N."/>
            <person name="Robert J."/>
            <person name="Salamov A."/>
            <person name="Sater A.K."/>
            <person name="Schmutz J."/>
            <person name="Terry A."/>
            <person name="Vize P.D."/>
            <person name="Warren W.C."/>
            <person name="Wells D."/>
            <person name="Wills A."/>
            <person name="Wilson R.K."/>
            <person name="Zimmerman L.B."/>
            <person name="Zorn A.M."/>
            <person name="Grainger R."/>
            <person name="Grammer T."/>
            <person name="Khokha M.K."/>
            <person name="Richardson P.M."/>
            <person name="Rokhsar D.S."/>
        </authorList>
    </citation>
    <scope>NUCLEOTIDE SEQUENCE [LARGE SCALE GENOMIC DNA]</scope>
    <source>
        <strain evidence="17">Nigerian</strain>
    </source>
</reference>
<evidence type="ECO:0000256" key="4">
    <source>
        <dbReference type="ARBA" id="ARBA00022723"/>
    </source>
</evidence>
<evidence type="ECO:0000256" key="8">
    <source>
        <dbReference type="ARBA" id="ARBA00023015"/>
    </source>
</evidence>
<evidence type="ECO:0000313" key="17">
    <source>
        <dbReference type="Ensembl" id="ENSXETP00000014726"/>
    </source>
</evidence>
<evidence type="ECO:0000256" key="1">
    <source>
        <dbReference type="ARBA" id="ARBA00003767"/>
    </source>
</evidence>
<dbReference type="GO" id="GO:0006355">
    <property type="term" value="P:regulation of DNA-templated transcription"/>
    <property type="evidence" value="ECO:0007669"/>
    <property type="project" value="InterPro"/>
</dbReference>
<dbReference type="PANTHER" id="PTHR16515">
    <property type="entry name" value="PR DOMAIN ZINC FINGER PROTEIN"/>
    <property type="match status" value="1"/>
</dbReference>
<evidence type="ECO:0000256" key="13">
    <source>
        <dbReference type="SAM" id="MobiDB-lite"/>
    </source>
</evidence>